<reference evidence="1" key="1">
    <citation type="submission" date="2020-05" db="EMBL/GenBank/DDBJ databases">
        <title>Phylogenomic resolution of chytrid fungi.</title>
        <authorList>
            <person name="Stajich J.E."/>
            <person name="Amses K."/>
            <person name="Simmons R."/>
            <person name="Seto K."/>
            <person name="Myers J."/>
            <person name="Bonds A."/>
            <person name="Quandt C.A."/>
            <person name="Barry K."/>
            <person name="Liu P."/>
            <person name="Grigoriev I."/>
            <person name="Longcore J.E."/>
            <person name="James T.Y."/>
        </authorList>
    </citation>
    <scope>NUCLEOTIDE SEQUENCE</scope>
    <source>
        <strain evidence="1">JEL0476</strain>
    </source>
</reference>
<accession>A0AAD5TZL5</accession>
<comment type="caution">
    <text evidence="1">The sequence shown here is derived from an EMBL/GenBank/DDBJ whole genome shotgun (WGS) entry which is preliminary data.</text>
</comment>
<protein>
    <submittedName>
        <fullName evidence="1">Uncharacterized protein</fullName>
    </submittedName>
</protein>
<sequence length="441" mass="50113">MSSSLTNDEVKMIPHIRELVNLLIEKLDQQSLNDSEVFLGSKRLKEDIVEIESFKPSSLNYRLRDINDGNFGEFDISKSQVFLSTKLIEELKFPVSILALKKINKNKSFPHSQQENFNPYYFFKDPALCADAVPFLSDCLHVLQAIDNLSNVSPTIISSGGLFTSLSKEIHNINSVSENSPEDDKMDIFDLDIKLEDANKAEDEIDLLDTRCFKLCLTHLMNPALCTFRAGNVTTCYNSSPLTSFESFTETRWISVYPKLKENNSNNVVQIDLENLINEKFKETSQSCSSPLCNVKSEPTTDDLASTDYINKKNFNSNNLHAKEVFIIKKLPKILFIHVNYSKQNINLQYNQIVIKKSLLILKELISNATGTEEKDFIDVSFNILSCCCINLTNLSCHSLIFSTNALSYNMCRVNENGSELIDGYNFAINERPIFFICEKL</sequence>
<dbReference type="Proteomes" id="UP001211065">
    <property type="component" value="Unassembled WGS sequence"/>
</dbReference>
<gene>
    <name evidence="1" type="ORF">HK099_006797</name>
</gene>
<evidence type="ECO:0000313" key="2">
    <source>
        <dbReference type="Proteomes" id="UP001211065"/>
    </source>
</evidence>
<keyword evidence="2" id="KW-1185">Reference proteome</keyword>
<name>A0AAD5TZL5_9FUNG</name>
<evidence type="ECO:0000313" key="1">
    <source>
        <dbReference type="EMBL" id="KAJ3214576.1"/>
    </source>
</evidence>
<proteinExistence type="predicted"/>
<organism evidence="1 2">
    <name type="scientific">Clydaea vesicula</name>
    <dbReference type="NCBI Taxonomy" id="447962"/>
    <lineage>
        <taxon>Eukaryota</taxon>
        <taxon>Fungi</taxon>
        <taxon>Fungi incertae sedis</taxon>
        <taxon>Chytridiomycota</taxon>
        <taxon>Chytridiomycota incertae sedis</taxon>
        <taxon>Chytridiomycetes</taxon>
        <taxon>Lobulomycetales</taxon>
        <taxon>Lobulomycetaceae</taxon>
        <taxon>Clydaea</taxon>
    </lineage>
</organism>
<dbReference type="AlphaFoldDB" id="A0AAD5TZL5"/>
<dbReference type="EMBL" id="JADGJW010000609">
    <property type="protein sequence ID" value="KAJ3214576.1"/>
    <property type="molecule type" value="Genomic_DNA"/>
</dbReference>